<feature type="domain" description="J" evidence="2">
    <location>
        <begin position="4"/>
        <end position="73"/>
    </location>
</feature>
<evidence type="ECO:0000313" key="3">
    <source>
        <dbReference type="EMBL" id="REE05656.1"/>
    </source>
</evidence>
<dbReference type="AlphaFoldDB" id="A0A3D9LJ22"/>
<dbReference type="OrthoDB" id="1495940at2"/>
<dbReference type="Gene3D" id="1.10.287.110">
    <property type="entry name" value="DnaJ domain"/>
    <property type="match status" value="1"/>
</dbReference>
<dbReference type="EMBL" id="QREG01000001">
    <property type="protein sequence ID" value="REE05656.1"/>
    <property type="molecule type" value="Genomic_DNA"/>
</dbReference>
<dbReference type="RefSeq" id="WP_115866167.1">
    <property type="nucleotide sequence ID" value="NZ_QREG01000001.1"/>
</dbReference>
<feature type="transmembrane region" description="Helical" evidence="1">
    <location>
        <begin position="244"/>
        <end position="262"/>
    </location>
</feature>
<dbReference type="Proteomes" id="UP000256779">
    <property type="component" value="Unassembled WGS sequence"/>
</dbReference>
<sequence>MQNHYLNLLELEPGATKQDVKAAYRRLSKKYHPDLNKHPEAREQFIAITEAYNFLMKVGPTPHQEQVNYDYNPAQDEYERWRQDARERARRKAHEIQKMRMETIRKTFYVMDIILLGAMVFNLLLALDYSLPYREHEQEVVGVSRVYEKSKGRAIYRYDDVQFTDFRMRFDQGEVVLKELGKQATVRASAIFRQPISATLMLDGEPRVVAQIYSVYATFSFLIPFQFLVLGLYRYVTKRLDPKIGVGLLAIFTAIIQLYLFYGL</sequence>
<dbReference type="PANTHER" id="PTHR24074">
    <property type="entry name" value="CO-CHAPERONE PROTEIN DJLA"/>
    <property type="match status" value="1"/>
</dbReference>
<organism evidence="3 4">
    <name type="scientific">Marinoscillum furvescens DSM 4134</name>
    <dbReference type="NCBI Taxonomy" id="1122208"/>
    <lineage>
        <taxon>Bacteria</taxon>
        <taxon>Pseudomonadati</taxon>
        <taxon>Bacteroidota</taxon>
        <taxon>Cytophagia</taxon>
        <taxon>Cytophagales</taxon>
        <taxon>Reichenbachiellaceae</taxon>
        <taxon>Marinoscillum</taxon>
    </lineage>
</organism>
<keyword evidence="1" id="KW-0812">Transmembrane</keyword>
<protein>
    <submittedName>
        <fullName evidence="3">DnaJ-like protein</fullName>
    </submittedName>
</protein>
<evidence type="ECO:0000313" key="4">
    <source>
        <dbReference type="Proteomes" id="UP000256779"/>
    </source>
</evidence>
<reference evidence="3 4" key="1">
    <citation type="submission" date="2018-07" db="EMBL/GenBank/DDBJ databases">
        <title>Genomic Encyclopedia of Type Strains, Phase IV (KMG-IV): sequencing the most valuable type-strain genomes for metagenomic binning, comparative biology and taxonomic classification.</title>
        <authorList>
            <person name="Goeker M."/>
        </authorList>
    </citation>
    <scope>NUCLEOTIDE SEQUENCE [LARGE SCALE GENOMIC DNA]</scope>
    <source>
        <strain evidence="3 4">DSM 4134</strain>
    </source>
</reference>
<dbReference type="CDD" id="cd06257">
    <property type="entry name" value="DnaJ"/>
    <property type="match status" value="1"/>
</dbReference>
<dbReference type="Pfam" id="PF00226">
    <property type="entry name" value="DnaJ"/>
    <property type="match status" value="1"/>
</dbReference>
<evidence type="ECO:0000259" key="2">
    <source>
        <dbReference type="PROSITE" id="PS50076"/>
    </source>
</evidence>
<dbReference type="PRINTS" id="PR00625">
    <property type="entry name" value="JDOMAIN"/>
</dbReference>
<dbReference type="SUPFAM" id="SSF46565">
    <property type="entry name" value="Chaperone J-domain"/>
    <property type="match status" value="1"/>
</dbReference>
<dbReference type="InterPro" id="IPR001623">
    <property type="entry name" value="DnaJ_domain"/>
</dbReference>
<dbReference type="InterPro" id="IPR036869">
    <property type="entry name" value="J_dom_sf"/>
</dbReference>
<feature type="transmembrane region" description="Helical" evidence="1">
    <location>
        <begin position="210"/>
        <end position="232"/>
    </location>
</feature>
<proteinExistence type="predicted"/>
<keyword evidence="4" id="KW-1185">Reference proteome</keyword>
<keyword evidence="1" id="KW-0472">Membrane</keyword>
<dbReference type="SMART" id="SM00271">
    <property type="entry name" value="DnaJ"/>
    <property type="match status" value="1"/>
</dbReference>
<dbReference type="InterPro" id="IPR050817">
    <property type="entry name" value="DjlA_DnaK_co-chaperone"/>
</dbReference>
<gene>
    <name evidence="3" type="ORF">C7460_101173</name>
</gene>
<name>A0A3D9LJ22_MARFU</name>
<dbReference type="PROSITE" id="PS50076">
    <property type="entry name" value="DNAJ_2"/>
    <property type="match status" value="1"/>
</dbReference>
<comment type="caution">
    <text evidence="3">The sequence shown here is derived from an EMBL/GenBank/DDBJ whole genome shotgun (WGS) entry which is preliminary data.</text>
</comment>
<evidence type="ECO:0000256" key="1">
    <source>
        <dbReference type="SAM" id="Phobius"/>
    </source>
</evidence>
<feature type="transmembrane region" description="Helical" evidence="1">
    <location>
        <begin position="108"/>
        <end position="127"/>
    </location>
</feature>
<accession>A0A3D9LJ22</accession>
<keyword evidence="1" id="KW-1133">Transmembrane helix</keyword>